<dbReference type="PANTHER" id="PTHR22844">
    <property type="entry name" value="F-BOX AND WD40 DOMAIN PROTEIN"/>
    <property type="match status" value="1"/>
</dbReference>
<evidence type="ECO:0000313" key="5">
    <source>
        <dbReference type="EMBL" id="KAL2544885.1"/>
    </source>
</evidence>
<evidence type="ECO:0000313" key="6">
    <source>
        <dbReference type="Proteomes" id="UP001604277"/>
    </source>
</evidence>
<dbReference type="InterPro" id="IPR015943">
    <property type="entry name" value="WD40/YVTN_repeat-like_dom_sf"/>
</dbReference>
<feature type="repeat" description="WD" evidence="3">
    <location>
        <begin position="189"/>
        <end position="230"/>
    </location>
</feature>
<feature type="compositionally biased region" description="Low complexity" evidence="4">
    <location>
        <begin position="44"/>
        <end position="56"/>
    </location>
</feature>
<dbReference type="InterPro" id="IPR020472">
    <property type="entry name" value="WD40_PAC1"/>
</dbReference>
<dbReference type="Proteomes" id="UP001604277">
    <property type="component" value="Unassembled WGS sequence"/>
</dbReference>
<keyword evidence="1 3" id="KW-0853">WD repeat</keyword>
<protein>
    <submittedName>
        <fullName evidence="5">Transducin/WD40 repeat-like superfamily protein</fullName>
    </submittedName>
</protein>
<dbReference type="AlphaFoldDB" id="A0ABD1W5W5"/>
<dbReference type="Pfam" id="PF00400">
    <property type="entry name" value="WD40"/>
    <property type="match status" value="5"/>
</dbReference>
<feature type="repeat" description="WD" evidence="3">
    <location>
        <begin position="231"/>
        <end position="262"/>
    </location>
</feature>
<reference evidence="6" key="1">
    <citation type="submission" date="2024-07" db="EMBL/GenBank/DDBJ databases">
        <title>Two chromosome-level genome assemblies of Korean endemic species Abeliophyllum distichum and Forsythia ovata (Oleaceae).</title>
        <authorList>
            <person name="Jang H."/>
        </authorList>
    </citation>
    <scope>NUCLEOTIDE SEQUENCE [LARGE SCALE GENOMIC DNA]</scope>
</reference>
<dbReference type="PRINTS" id="PR00320">
    <property type="entry name" value="GPROTEINBRPT"/>
</dbReference>
<accession>A0ABD1W5W5</accession>
<dbReference type="InterPro" id="IPR045182">
    <property type="entry name" value="JINGUBANG-like"/>
</dbReference>
<keyword evidence="6" id="KW-1185">Reference proteome</keyword>
<dbReference type="PROSITE" id="PS50082">
    <property type="entry name" value="WD_REPEATS_2"/>
    <property type="match status" value="3"/>
</dbReference>
<dbReference type="PROSITE" id="PS50294">
    <property type="entry name" value="WD_REPEATS_REGION"/>
    <property type="match status" value="1"/>
</dbReference>
<evidence type="ECO:0000256" key="4">
    <source>
        <dbReference type="SAM" id="MobiDB-lite"/>
    </source>
</evidence>
<feature type="region of interest" description="Disordered" evidence="4">
    <location>
        <begin position="39"/>
        <end position="58"/>
    </location>
</feature>
<evidence type="ECO:0000256" key="3">
    <source>
        <dbReference type="PROSITE-ProRule" id="PRU00221"/>
    </source>
</evidence>
<dbReference type="SUPFAM" id="SSF50978">
    <property type="entry name" value="WD40 repeat-like"/>
    <property type="match status" value="1"/>
</dbReference>
<dbReference type="EMBL" id="JBFOLJ010000004">
    <property type="protein sequence ID" value="KAL2544885.1"/>
    <property type="molecule type" value="Genomic_DNA"/>
</dbReference>
<feature type="repeat" description="WD" evidence="3">
    <location>
        <begin position="325"/>
        <end position="364"/>
    </location>
</feature>
<sequence>MEYYGKRNLYTFIDEEIKANQSSPPRLCLKSDCQISDHDHVPYSPSRSTTSTPNSNMYSLMPPPCPDSPWTLSPLQTPSPSLLHHCIASLRRQEGTIFSITVSRGLVFTGSESCLIRAWRQPDCTERGNLRASSGDVRAILAYGNILFTSHRDNKVRMWNINVSENFQAKKVNTLPKRSSFLIFPRTNTQKHKDCISCMAYFHAEGLLYTGSWDKTVKAWRVSDNRCVDSFVAHDDSVNAIVVNQEDGCVFSCSSDGCVKIWRRVYGQSSHTLTMTLKFQPSPVNALALNTSLNSCFLYSGSSDGLINFWEKEKMSSRYNHGGFLQGHRFAVLCLVAIEKLIFSGSEDTTIRVWRREEGSCFHECLAVMDAHRGPVRCLAASVETEKHVVKGFLVYSAGLDQTFKVWRVKVLPEEKKVGNIEGGDRIDTNIKISEYEMSPVLSPSWVGKKLQANHPFH</sequence>
<dbReference type="CDD" id="cd00200">
    <property type="entry name" value="WD40"/>
    <property type="match status" value="1"/>
</dbReference>
<evidence type="ECO:0000256" key="1">
    <source>
        <dbReference type="ARBA" id="ARBA00022574"/>
    </source>
</evidence>
<keyword evidence="2" id="KW-0677">Repeat</keyword>
<dbReference type="Gene3D" id="2.130.10.10">
    <property type="entry name" value="YVTN repeat-like/Quinoprotein amine dehydrogenase"/>
    <property type="match status" value="2"/>
</dbReference>
<gene>
    <name evidence="5" type="ORF">Fot_14118</name>
</gene>
<proteinExistence type="predicted"/>
<name>A0ABD1W5W5_9LAMI</name>
<dbReference type="InterPro" id="IPR001680">
    <property type="entry name" value="WD40_rpt"/>
</dbReference>
<dbReference type="InterPro" id="IPR036322">
    <property type="entry name" value="WD40_repeat_dom_sf"/>
</dbReference>
<dbReference type="PANTHER" id="PTHR22844:SF213">
    <property type="entry name" value="OS01G0232200 PROTEIN"/>
    <property type="match status" value="1"/>
</dbReference>
<evidence type="ECO:0000256" key="2">
    <source>
        <dbReference type="ARBA" id="ARBA00022737"/>
    </source>
</evidence>
<comment type="caution">
    <text evidence="5">The sequence shown here is derived from an EMBL/GenBank/DDBJ whole genome shotgun (WGS) entry which is preliminary data.</text>
</comment>
<organism evidence="5 6">
    <name type="scientific">Forsythia ovata</name>
    <dbReference type="NCBI Taxonomy" id="205694"/>
    <lineage>
        <taxon>Eukaryota</taxon>
        <taxon>Viridiplantae</taxon>
        <taxon>Streptophyta</taxon>
        <taxon>Embryophyta</taxon>
        <taxon>Tracheophyta</taxon>
        <taxon>Spermatophyta</taxon>
        <taxon>Magnoliopsida</taxon>
        <taxon>eudicotyledons</taxon>
        <taxon>Gunneridae</taxon>
        <taxon>Pentapetalae</taxon>
        <taxon>asterids</taxon>
        <taxon>lamiids</taxon>
        <taxon>Lamiales</taxon>
        <taxon>Oleaceae</taxon>
        <taxon>Forsythieae</taxon>
        <taxon>Forsythia</taxon>
    </lineage>
</organism>
<dbReference type="SMART" id="SM00320">
    <property type="entry name" value="WD40"/>
    <property type="match status" value="7"/>
</dbReference>